<dbReference type="GO" id="GO:0005840">
    <property type="term" value="C:ribosome"/>
    <property type="evidence" value="ECO:0007669"/>
    <property type="project" value="UniProtKB-KW"/>
</dbReference>
<dbReference type="InterPro" id="IPR022973">
    <property type="entry name" value="Ribosomal_uL10_bac"/>
</dbReference>
<evidence type="ECO:0000256" key="4">
    <source>
        <dbReference type="ARBA" id="ARBA00035202"/>
    </source>
</evidence>
<sequence>MPKTRAQKEQMIEGYVKTIEQMKAAAIVSVYGYTMEDADELRKKGKEAGVKFVVAKKTLMKKAIEDAGITGVDPLSLTGSHLWAFGLRDEVSAAKCLCELAKKKETIQVLGGILEQVFIDADGVKRLSDLPSKQELLTKLVGSLESPIRGVVQVLAGNIQGLVRVLHAVKEQKS</sequence>
<accession>A0A2M7XGS3</accession>
<dbReference type="Gene3D" id="6.10.250.290">
    <property type="match status" value="1"/>
</dbReference>
<dbReference type="InterPro" id="IPR047865">
    <property type="entry name" value="Ribosomal_uL10_bac_type"/>
</dbReference>
<dbReference type="GO" id="GO:0006412">
    <property type="term" value="P:translation"/>
    <property type="evidence" value="ECO:0007669"/>
    <property type="project" value="UniProtKB-UniRule"/>
</dbReference>
<evidence type="ECO:0000256" key="1">
    <source>
        <dbReference type="ARBA" id="ARBA00008889"/>
    </source>
</evidence>
<dbReference type="GO" id="GO:1990904">
    <property type="term" value="C:ribonucleoprotein complex"/>
    <property type="evidence" value="ECO:0007669"/>
    <property type="project" value="UniProtKB-KW"/>
</dbReference>
<organism evidence="6 7">
    <name type="scientific">Candidatus Uhrbacteria bacterium CG_4_9_14_3_um_filter_36_7</name>
    <dbReference type="NCBI Taxonomy" id="1975033"/>
    <lineage>
        <taxon>Bacteria</taxon>
        <taxon>Candidatus Uhriibacteriota</taxon>
    </lineage>
</organism>
<keyword evidence="2 5" id="KW-0689">Ribosomal protein</keyword>
<dbReference type="InterPro" id="IPR001790">
    <property type="entry name" value="Ribosomal_uL10"/>
</dbReference>
<dbReference type="EMBL" id="PFWS01000049">
    <property type="protein sequence ID" value="PJA47055.1"/>
    <property type="molecule type" value="Genomic_DNA"/>
</dbReference>
<dbReference type="Gene3D" id="3.30.70.1730">
    <property type="match status" value="1"/>
</dbReference>
<evidence type="ECO:0000256" key="5">
    <source>
        <dbReference type="HAMAP-Rule" id="MF_00362"/>
    </source>
</evidence>
<proteinExistence type="inferred from homology"/>
<gene>
    <name evidence="5 6" type="primary">rplJ</name>
    <name evidence="6" type="ORF">CO172_03190</name>
</gene>
<dbReference type="InterPro" id="IPR043141">
    <property type="entry name" value="Ribosomal_uL10-like_sf"/>
</dbReference>
<dbReference type="SUPFAM" id="SSF160369">
    <property type="entry name" value="Ribosomal protein L10-like"/>
    <property type="match status" value="1"/>
</dbReference>
<dbReference type="GO" id="GO:0070180">
    <property type="term" value="F:large ribosomal subunit rRNA binding"/>
    <property type="evidence" value="ECO:0007669"/>
    <property type="project" value="UniProtKB-UniRule"/>
</dbReference>
<keyword evidence="3 5" id="KW-0687">Ribonucleoprotein</keyword>
<dbReference type="Pfam" id="PF00466">
    <property type="entry name" value="Ribosomal_L10"/>
    <property type="match status" value="1"/>
</dbReference>
<keyword evidence="5" id="KW-0699">rRNA-binding</keyword>
<dbReference type="AlphaFoldDB" id="A0A2M7XGS3"/>
<evidence type="ECO:0000256" key="2">
    <source>
        <dbReference type="ARBA" id="ARBA00022980"/>
    </source>
</evidence>
<dbReference type="Proteomes" id="UP000229749">
    <property type="component" value="Unassembled WGS sequence"/>
</dbReference>
<dbReference type="CDD" id="cd05797">
    <property type="entry name" value="Ribosomal_L10"/>
    <property type="match status" value="1"/>
</dbReference>
<evidence type="ECO:0000313" key="7">
    <source>
        <dbReference type="Proteomes" id="UP000229749"/>
    </source>
</evidence>
<name>A0A2M7XGS3_9BACT</name>
<evidence type="ECO:0000256" key="3">
    <source>
        <dbReference type="ARBA" id="ARBA00023274"/>
    </source>
</evidence>
<comment type="subunit">
    <text evidence="5">Part of the ribosomal stalk of the 50S ribosomal subunit. The N-terminus interacts with L11 and the large rRNA to form the base of the stalk. The C-terminus forms an elongated spine to which L12 dimers bind in a sequential fashion forming a multimeric L10(L12)X complex.</text>
</comment>
<comment type="similarity">
    <text evidence="1 5">Belongs to the universal ribosomal protein uL10 family.</text>
</comment>
<dbReference type="HAMAP" id="MF_00362">
    <property type="entry name" value="Ribosomal_uL10"/>
    <property type="match status" value="1"/>
</dbReference>
<comment type="function">
    <text evidence="5">Forms part of the ribosomal stalk, playing a central role in the interaction of the ribosome with GTP-bound translation factors.</text>
</comment>
<reference evidence="7" key="1">
    <citation type="submission" date="2017-09" db="EMBL/GenBank/DDBJ databases">
        <title>Depth-based differentiation of microbial function through sediment-hosted aquifers and enrichment of novel symbionts in the deep terrestrial subsurface.</title>
        <authorList>
            <person name="Probst A.J."/>
            <person name="Ladd B."/>
            <person name="Jarett J.K."/>
            <person name="Geller-Mcgrath D.E."/>
            <person name="Sieber C.M.K."/>
            <person name="Emerson J.B."/>
            <person name="Anantharaman K."/>
            <person name="Thomas B.C."/>
            <person name="Malmstrom R."/>
            <person name="Stieglmeier M."/>
            <person name="Klingl A."/>
            <person name="Woyke T."/>
            <person name="Ryan C.M."/>
            <person name="Banfield J.F."/>
        </authorList>
    </citation>
    <scope>NUCLEOTIDE SEQUENCE [LARGE SCALE GENOMIC DNA]</scope>
</reference>
<dbReference type="PANTHER" id="PTHR11560">
    <property type="entry name" value="39S RIBOSOMAL PROTEIN L10, MITOCHONDRIAL"/>
    <property type="match status" value="1"/>
</dbReference>
<dbReference type="NCBIfam" id="NF000955">
    <property type="entry name" value="PRK00099.1-1"/>
    <property type="match status" value="1"/>
</dbReference>
<keyword evidence="5" id="KW-0694">RNA-binding</keyword>
<comment type="caution">
    <text evidence="6">The sequence shown here is derived from an EMBL/GenBank/DDBJ whole genome shotgun (WGS) entry which is preliminary data.</text>
</comment>
<evidence type="ECO:0000313" key="6">
    <source>
        <dbReference type="EMBL" id="PJA47055.1"/>
    </source>
</evidence>
<protein>
    <recommendedName>
        <fullName evidence="4 5">Large ribosomal subunit protein uL10</fullName>
    </recommendedName>
</protein>